<reference evidence="1" key="1">
    <citation type="journal article" date="2020" name="mSystems">
        <title>Genome- and Community-Level Interaction Insights into Carbon Utilization and Element Cycling Functions of Hydrothermarchaeota in Hydrothermal Sediment.</title>
        <authorList>
            <person name="Zhou Z."/>
            <person name="Liu Y."/>
            <person name="Xu W."/>
            <person name="Pan J."/>
            <person name="Luo Z.H."/>
            <person name="Li M."/>
        </authorList>
    </citation>
    <scope>NUCLEOTIDE SEQUENCE [LARGE SCALE GENOMIC DNA]</scope>
    <source>
        <strain evidence="1">SpSt-611</strain>
    </source>
</reference>
<comment type="caution">
    <text evidence="1">The sequence shown here is derived from an EMBL/GenBank/DDBJ whole genome shotgun (WGS) entry which is preliminary data.</text>
</comment>
<dbReference type="Gene3D" id="3.90.226.10">
    <property type="entry name" value="2-enoyl-CoA Hydratase, Chain A, domain 1"/>
    <property type="match status" value="1"/>
</dbReference>
<name>A0A7V4EIQ8_9DEIN</name>
<accession>A0A7V4EIQ8</accession>
<proteinExistence type="predicted"/>
<dbReference type="AlphaFoldDB" id="A0A7V4EIQ8"/>
<protein>
    <submittedName>
        <fullName evidence="1">3-hydroxyacyl-CoA dehydrogenase</fullName>
    </submittedName>
</protein>
<dbReference type="EMBL" id="DTAB01000366">
    <property type="protein sequence ID" value="HGN85793.1"/>
    <property type="molecule type" value="Genomic_DNA"/>
</dbReference>
<sequence length="181" mass="20300">VGLLPAGGGTKEMLLRFTGELAPYEEADPFEGVKRAFNLIALAKTSTSALEAKKLGFLRDRDRISMNRDFLIADAKRRVLELAPDYRPPLPPKIRVLGSEALGNLRYAVWAFREAGEITDHDMRIGLEIAYVLSGGEGAPREVFEWDLLDLEREAFLKLLGTRKTQERIAYTLKTGKPLRN</sequence>
<feature type="non-terminal residue" evidence="1">
    <location>
        <position position="1"/>
    </location>
</feature>
<gene>
    <name evidence="1" type="ORF">ENT80_06450</name>
</gene>
<organism evidence="1">
    <name type="scientific">Thermus tengchongensis</name>
    <dbReference type="NCBI Taxonomy" id="1214928"/>
    <lineage>
        <taxon>Bacteria</taxon>
        <taxon>Thermotogati</taxon>
        <taxon>Deinococcota</taxon>
        <taxon>Deinococci</taxon>
        <taxon>Thermales</taxon>
        <taxon>Thermaceae</taxon>
        <taxon>Thermus</taxon>
    </lineage>
</organism>
<evidence type="ECO:0000313" key="1">
    <source>
        <dbReference type="EMBL" id="HGN85793.1"/>
    </source>
</evidence>